<protein>
    <submittedName>
        <fullName evidence="2">Uncharacterized protein</fullName>
    </submittedName>
</protein>
<dbReference type="Proteomes" id="UP001189429">
    <property type="component" value="Unassembled WGS sequence"/>
</dbReference>
<organism evidence="2 3">
    <name type="scientific">Prorocentrum cordatum</name>
    <dbReference type="NCBI Taxonomy" id="2364126"/>
    <lineage>
        <taxon>Eukaryota</taxon>
        <taxon>Sar</taxon>
        <taxon>Alveolata</taxon>
        <taxon>Dinophyceae</taxon>
        <taxon>Prorocentrales</taxon>
        <taxon>Prorocentraceae</taxon>
        <taxon>Prorocentrum</taxon>
    </lineage>
</organism>
<dbReference type="EMBL" id="CAUYUJ010000003">
    <property type="protein sequence ID" value="CAK0788169.1"/>
    <property type="molecule type" value="Genomic_DNA"/>
</dbReference>
<feature type="signal peptide" evidence="1">
    <location>
        <begin position="1"/>
        <end position="20"/>
    </location>
</feature>
<evidence type="ECO:0000313" key="3">
    <source>
        <dbReference type="Proteomes" id="UP001189429"/>
    </source>
</evidence>
<proteinExistence type="predicted"/>
<feature type="chain" id="PRO_5046846131" evidence="1">
    <location>
        <begin position="21"/>
        <end position="113"/>
    </location>
</feature>
<comment type="caution">
    <text evidence="2">The sequence shown here is derived from an EMBL/GenBank/DDBJ whole genome shotgun (WGS) entry which is preliminary data.</text>
</comment>
<sequence length="113" mass="11835">MLRRLAAAVLTALALGPAVARGIGVRSGRVDGLPGGAIALLSPDPSPRAESGEEAEQALAEMLPEADDFDVPMRHKLNLEQLSSKVASIASAQTEMTTARRERAEAISMIPFA</sequence>
<gene>
    <name evidence="2" type="ORF">PCOR1329_LOCUS120</name>
</gene>
<keyword evidence="1" id="KW-0732">Signal</keyword>
<reference evidence="2" key="1">
    <citation type="submission" date="2023-10" db="EMBL/GenBank/DDBJ databases">
        <authorList>
            <person name="Chen Y."/>
            <person name="Shah S."/>
            <person name="Dougan E. K."/>
            <person name="Thang M."/>
            <person name="Chan C."/>
        </authorList>
    </citation>
    <scope>NUCLEOTIDE SEQUENCE [LARGE SCALE GENOMIC DNA]</scope>
</reference>
<evidence type="ECO:0000256" key="1">
    <source>
        <dbReference type="SAM" id="SignalP"/>
    </source>
</evidence>
<accession>A0ABN9P8B9</accession>
<name>A0ABN9P8B9_9DINO</name>
<evidence type="ECO:0000313" key="2">
    <source>
        <dbReference type="EMBL" id="CAK0788169.1"/>
    </source>
</evidence>
<keyword evidence="3" id="KW-1185">Reference proteome</keyword>